<evidence type="ECO:0000259" key="3">
    <source>
        <dbReference type="PROSITE" id="PS50994"/>
    </source>
</evidence>
<dbReference type="PANTHER" id="PTHR37984">
    <property type="entry name" value="PROTEIN CBG26694"/>
    <property type="match status" value="1"/>
</dbReference>
<dbReference type="OrthoDB" id="446925at2759"/>
<dbReference type="Proteomes" id="UP000765509">
    <property type="component" value="Unassembled WGS sequence"/>
</dbReference>
<organism evidence="4 5">
    <name type="scientific">Austropuccinia psidii MF-1</name>
    <dbReference type="NCBI Taxonomy" id="1389203"/>
    <lineage>
        <taxon>Eukaryota</taxon>
        <taxon>Fungi</taxon>
        <taxon>Dikarya</taxon>
        <taxon>Basidiomycota</taxon>
        <taxon>Pucciniomycotina</taxon>
        <taxon>Pucciniomycetes</taxon>
        <taxon>Pucciniales</taxon>
        <taxon>Sphaerophragmiaceae</taxon>
        <taxon>Austropuccinia</taxon>
    </lineage>
</organism>
<dbReference type="InterPro" id="IPR036397">
    <property type="entry name" value="RNaseH_sf"/>
</dbReference>
<evidence type="ECO:0000256" key="2">
    <source>
        <dbReference type="SAM" id="MobiDB-lite"/>
    </source>
</evidence>
<feature type="compositionally biased region" description="Basic and acidic residues" evidence="2">
    <location>
        <begin position="65"/>
        <end position="79"/>
    </location>
</feature>
<dbReference type="Pfam" id="PF17921">
    <property type="entry name" value="Integrase_H2C2"/>
    <property type="match status" value="1"/>
</dbReference>
<dbReference type="InterPro" id="IPR041588">
    <property type="entry name" value="Integrase_H2C2"/>
</dbReference>
<dbReference type="PROSITE" id="PS50994">
    <property type="entry name" value="INTEGRASE"/>
    <property type="match status" value="1"/>
</dbReference>
<dbReference type="GO" id="GO:0005634">
    <property type="term" value="C:nucleus"/>
    <property type="evidence" value="ECO:0007669"/>
    <property type="project" value="UniProtKB-ARBA"/>
</dbReference>
<dbReference type="AlphaFoldDB" id="A0A9Q3PXL6"/>
<keyword evidence="5" id="KW-1185">Reference proteome</keyword>
<dbReference type="Gene3D" id="3.30.420.10">
    <property type="entry name" value="Ribonuclease H-like superfamily/Ribonuclease H"/>
    <property type="match status" value="1"/>
</dbReference>
<comment type="caution">
    <text evidence="4">The sequence shown here is derived from an EMBL/GenBank/DDBJ whole genome shotgun (WGS) entry which is preliminary data.</text>
</comment>
<sequence>MLKKLQTVVWKQHFELQVDANTLIEMINSPCLPNAPMTRWVAFIQLFSFDLVHKPGKTFTMPDGLSRRPQSEDEEKEKSDFDEEEEWIKPHPGFGVKHNNIIKLAGIKLPSKQEGFWKRMVEYLNTLKRPFGSKEDDFKKIKRKSSNFFLEEGQLKRRNTPNPQVVVSSQSSQRRILKSLHEEMGHRGENETYRRVKERFWWEGMKKIVKKWVKSCKACQKRSHYHQKEEGRISFTSTLFERVSIDAVHVKAGRWKYLVVARDDFSGWPETIGLVKLTAKSVSEWFTSEWIFRYGAPKEVTVDGGPEFGKELQDAVKKAGSKIRVTTPYYPES</sequence>
<dbReference type="SUPFAM" id="SSF53098">
    <property type="entry name" value="Ribonuclease H-like"/>
    <property type="match status" value="1"/>
</dbReference>
<dbReference type="Gene3D" id="1.10.340.70">
    <property type="match status" value="1"/>
</dbReference>
<reference evidence="4" key="1">
    <citation type="submission" date="2021-03" db="EMBL/GenBank/DDBJ databases">
        <title>Draft genome sequence of rust myrtle Austropuccinia psidii MF-1, a brazilian biotype.</title>
        <authorList>
            <person name="Quecine M.C."/>
            <person name="Pachon D.M.R."/>
            <person name="Bonatelli M.L."/>
            <person name="Correr F.H."/>
            <person name="Franceschini L.M."/>
            <person name="Leite T.F."/>
            <person name="Margarido G.R.A."/>
            <person name="Almeida C.A."/>
            <person name="Ferrarezi J.A."/>
            <person name="Labate C.A."/>
        </authorList>
    </citation>
    <scope>NUCLEOTIDE SEQUENCE</scope>
    <source>
        <strain evidence="4">MF-1</strain>
    </source>
</reference>
<dbReference type="GO" id="GO:0015074">
    <property type="term" value="P:DNA integration"/>
    <property type="evidence" value="ECO:0007669"/>
    <property type="project" value="InterPro"/>
</dbReference>
<feature type="region of interest" description="Disordered" evidence="2">
    <location>
        <begin position="60"/>
        <end position="84"/>
    </location>
</feature>
<dbReference type="Pfam" id="PF00665">
    <property type="entry name" value="rve"/>
    <property type="match status" value="1"/>
</dbReference>
<feature type="domain" description="Integrase catalytic" evidence="3">
    <location>
        <begin position="234"/>
        <end position="333"/>
    </location>
</feature>
<dbReference type="FunFam" id="1.10.340.70:FF:000001">
    <property type="entry name" value="Retrovirus-related Pol polyprotein from transposon gypsy-like Protein"/>
    <property type="match status" value="1"/>
</dbReference>
<evidence type="ECO:0000256" key="1">
    <source>
        <dbReference type="ARBA" id="ARBA00022884"/>
    </source>
</evidence>
<dbReference type="PANTHER" id="PTHR37984:SF5">
    <property type="entry name" value="PROTEIN NYNRIN-LIKE"/>
    <property type="match status" value="1"/>
</dbReference>
<dbReference type="InterPro" id="IPR012337">
    <property type="entry name" value="RNaseH-like_sf"/>
</dbReference>
<evidence type="ECO:0000313" key="4">
    <source>
        <dbReference type="EMBL" id="MBW0577341.1"/>
    </source>
</evidence>
<dbReference type="EMBL" id="AVOT02100401">
    <property type="protein sequence ID" value="MBW0577341.1"/>
    <property type="molecule type" value="Genomic_DNA"/>
</dbReference>
<dbReference type="InterPro" id="IPR050951">
    <property type="entry name" value="Retrovirus_Pol_polyprotein"/>
</dbReference>
<evidence type="ECO:0000313" key="5">
    <source>
        <dbReference type="Proteomes" id="UP000765509"/>
    </source>
</evidence>
<keyword evidence="1" id="KW-0694">RNA-binding</keyword>
<accession>A0A9Q3PXL6</accession>
<dbReference type="InterPro" id="IPR001584">
    <property type="entry name" value="Integrase_cat-core"/>
</dbReference>
<protein>
    <recommendedName>
        <fullName evidence="3">Integrase catalytic domain-containing protein</fullName>
    </recommendedName>
</protein>
<proteinExistence type="predicted"/>
<name>A0A9Q3PXL6_9BASI</name>
<gene>
    <name evidence="4" type="ORF">O181_117056</name>
</gene>
<dbReference type="GO" id="GO:0003723">
    <property type="term" value="F:RNA binding"/>
    <property type="evidence" value="ECO:0007669"/>
    <property type="project" value="UniProtKB-KW"/>
</dbReference>